<proteinExistence type="predicted"/>
<dbReference type="RefSeq" id="WP_186908422.1">
    <property type="nucleotide sequence ID" value="NZ_JACOPP010000020.1"/>
</dbReference>
<dbReference type="SUPFAM" id="SSF56784">
    <property type="entry name" value="HAD-like"/>
    <property type="match status" value="1"/>
</dbReference>
<gene>
    <name evidence="1" type="ORF">H8S57_12820</name>
</gene>
<dbReference type="NCBIfam" id="TIGR01484">
    <property type="entry name" value="HAD-SF-IIB"/>
    <property type="match status" value="1"/>
</dbReference>
<dbReference type="InterPro" id="IPR023214">
    <property type="entry name" value="HAD_sf"/>
</dbReference>
<dbReference type="Gene3D" id="3.40.50.1000">
    <property type="entry name" value="HAD superfamily/HAD-like"/>
    <property type="match status" value="1"/>
</dbReference>
<dbReference type="AlphaFoldDB" id="A0A8J6MB37"/>
<dbReference type="Gene3D" id="3.30.1240.10">
    <property type="match status" value="1"/>
</dbReference>
<keyword evidence="2" id="KW-1185">Reference proteome</keyword>
<dbReference type="Pfam" id="PF08282">
    <property type="entry name" value="Hydrolase_3"/>
    <property type="match status" value="1"/>
</dbReference>
<protein>
    <submittedName>
        <fullName evidence="1">HAD family phosphatase</fullName>
    </submittedName>
</protein>
<dbReference type="InterPro" id="IPR036412">
    <property type="entry name" value="HAD-like_sf"/>
</dbReference>
<dbReference type="PANTHER" id="PTHR10000">
    <property type="entry name" value="PHOSPHOSERINE PHOSPHATASE"/>
    <property type="match status" value="1"/>
</dbReference>
<dbReference type="Proteomes" id="UP000661435">
    <property type="component" value="Unassembled WGS sequence"/>
</dbReference>
<evidence type="ECO:0000313" key="1">
    <source>
        <dbReference type="EMBL" id="MBC5734599.1"/>
    </source>
</evidence>
<name>A0A8J6MB37_9FIRM</name>
<dbReference type="GO" id="GO:0000287">
    <property type="term" value="F:magnesium ion binding"/>
    <property type="evidence" value="ECO:0007669"/>
    <property type="project" value="TreeGrafter"/>
</dbReference>
<accession>A0A8J6MB37</accession>
<dbReference type="InterPro" id="IPR006379">
    <property type="entry name" value="HAD-SF_hydro_IIB"/>
</dbReference>
<dbReference type="GO" id="GO:0016791">
    <property type="term" value="F:phosphatase activity"/>
    <property type="evidence" value="ECO:0007669"/>
    <property type="project" value="TreeGrafter"/>
</dbReference>
<dbReference type="GO" id="GO:0005829">
    <property type="term" value="C:cytosol"/>
    <property type="evidence" value="ECO:0007669"/>
    <property type="project" value="TreeGrafter"/>
</dbReference>
<organism evidence="1 2">
    <name type="scientific">Lawsonibacter hominis</name>
    <dbReference type="NCBI Taxonomy" id="2763053"/>
    <lineage>
        <taxon>Bacteria</taxon>
        <taxon>Bacillati</taxon>
        <taxon>Bacillota</taxon>
        <taxon>Clostridia</taxon>
        <taxon>Eubacteriales</taxon>
        <taxon>Oscillospiraceae</taxon>
        <taxon>Lawsonibacter</taxon>
    </lineage>
</organism>
<evidence type="ECO:0000313" key="2">
    <source>
        <dbReference type="Proteomes" id="UP000661435"/>
    </source>
</evidence>
<comment type="caution">
    <text evidence="1">The sequence shown here is derived from an EMBL/GenBank/DDBJ whole genome shotgun (WGS) entry which is preliminary data.</text>
</comment>
<sequence length="271" mass="30532">MTHLGKFNGVLLVSDFDDTLYGSDLRVSEENRRALDYFTGAGGIFTVATGRAHPTFAPHAASVPINAPVVLSNGACLYDFQDDRVVRETFLPRRAARDLQEVARRFPEIGFEAYHQDEIYAYQPNEVTFHHLRRAQAAYTERPILEMPLPWTKAILQQRNPLLRSVQRYILERWAEHYEAIFSNAVLLELTAKGSTKGGMVRCLARLLGIEERNIYCVGDNQNDIPMLAVSAIPFAPSNCAQEVRDWGARILGSCDESCVAQIVAILDKRY</sequence>
<dbReference type="EMBL" id="JACOPP010000020">
    <property type="protein sequence ID" value="MBC5734599.1"/>
    <property type="molecule type" value="Genomic_DNA"/>
</dbReference>
<dbReference type="PANTHER" id="PTHR10000:SF8">
    <property type="entry name" value="HAD SUPERFAMILY HYDROLASE-LIKE, TYPE 3"/>
    <property type="match status" value="1"/>
</dbReference>
<reference evidence="1" key="1">
    <citation type="submission" date="2020-08" db="EMBL/GenBank/DDBJ databases">
        <title>Genome public.</title>
        <authorList>
            <person name="Liu C."/>
            <person name="Sun Q."/>
        </authorList>
    </citation>
    <scope>NUCLEOTIDE SEQUENCE</scope>
    <source>
        <strain evidence="1">NSJ-51</strain>
    </source>
</reference>